<comment type="caution">
    <text evidence="4">The sequence shown here is derived from an EMBL/GenBank/DDBJ whole genome shotgun (WGS) entry which is preliminary data.</text>
</comment>
<name>A0AAW1QG92_9CHLO</name>
<dbReference type="PANTHER" id="PTHR22932:SF1">
    <property type="entry name" value="CO-CHAPERONE PROTEIN DAF-41"/>
    <property type="match status" value="1"/>
</dbReference>
<dbReference type="Pfam" id="PF04969">
    <property type="entry name" value="CS"/>
    <property type="match status" value="1"/>
</dbReference>
<dbReference type="GO" id="GO:0006457">
    <property type="term" value="P:protein folding"/>
    <property type="evidence" value="ECO:0007669"/>
    <property type="project" value="TreeGrafter"/>
</dbReference>
<dbReference type="InterPro" id="IPR008978">
    <property type="entry name" value="HSP20-like_chaperone"/>
</dbReference>
<dbReference type="AlphaFoldDB" id="A0AAW1QG92"/>
<organism evidence="4 5">
    <name type="scientific">[Myrmecia] bisecta</name>
    <dbReference type="NCBI Taxonomy" id="41462"/>
    <lineage>
        <taxon>Eukaryota</taxon>
        <taxon>Viridiplantae</taxon>
        <taxon>Chlorophyta</taxon>
        <taxon>core chlorophytes</taxon>
        <taxon>Trebouxiophyceae</taxon>
        <taxon>Trebouxiales</taxon>
        <taxon>Trebouxiaceae</taxon>
        <taxon>Myrmecia</taxon>
    </lineage>
</organism>
<feature type="compositionally biased region" description="Basic residues" evidence="2">
    <location>
        <begin position="43"/>
        <end position="52"/>
    </location>
</feature>
<dbReference type="PROSITE" id="PS51203">
    <property type="entry name" value="CS"/>
    <property type="match status" value="1"/>
</dbReference>
<evidence type="ECO:0000256" key="1">
    <source>
        <dbReference type="ARBA" id="ARBA00025733"/>
    </source>
</evidence>
<dbReference type="GO" id="GO:0101031">
    <property type="term" value="C:protein folding chaperone complex"/>
    <property type="evidence" value="ECO:0007669"/>
    <property type="project" value="UniProtKB-ARBA"/>
</dbReference>
<dbReference type="Proteomes" id="UP001489004">
    <property type="component" value="Unassembled WGS sequence"/>
</dbReference>
<dbReference type="EMBL" id="JALJOR010000003">
    <property type="protein sequence ID" value="KAK9820424.1"/>
    <property type="molecule type" value="Genomic_DNA"/>
</dbReference>
<feature type="compositionally biased region" description="Acidic residues" evidence="2">
    <location>
        <begin position="153"/>
        <end position="168"/>
    </location>
</feature>
<dbReference type="SUPFAM" id="SSF49764">
    <property type="entry name" value="HSP20-like chaperones"/>
    <property type="match status" value="1"/>
</dbReference>
<evidence type="ECO:0000259" key="3">
    <source>
        <dbReference type="PROSITE" id="PS51203"/>
    </source>
</evidence>
<proteinExistence type="inferred from homology"/>
<feature type="domain" description="CS" evidence="3">
    <location>
        <begin position="5"/>
        <end position="102"/>
    </location>
</feature>
<comment type="similarity">
    <text evidence="1">Belongs to the p23/wos2 family.</text>
</comment>
<dbReference type="PANTHER" id="PTHR22932">
    <property type="entry name" value="TELOMERASE-BINDING PROTEIN P23 HSP90 CO-CHAPERONE"/>
    <property type="match status" value="1"/>
</dbReference>
<protein>
    <recommendedName>
        <fullName evidence="3">CS domain-containing protein</fullName>
    </recommendedName>
</protein>
<gene>
    <name evidence="4" type="ORF">WJX72_010140</name>
</gene>
<evidence type="ECO:0000313" key="5">
    <source>
        <dbReference type="Proteomes" id="UP001489004"/>
    </source>
</evidence>
<dbReference type="GO" id="GO:0051087">
    <property type="term" value="F:protein-folding chaperone binding"/>
    <property type="evidence" value="ECO:0007669"/>
    <property type="project" value="TreeGrafter"/>
</dbReference>
<evidence type="ECO:0000256" key="2">
    <source>
        <dbReference type="SAM" id="MobiDB-lite"/>
    </source>
</evidence>
<dbReference type="CDD" id="cd06465">
    <property type="entry name" value="p23_hB-ind1_like"/>
    <property type="match status" value="1"/>
</dbReference>
<accession>A0AAW1QG92</accession>
<feature type="region of interest" description="Disordered" evidence="2">
    <location>
        <begin position="31"/>
        <end position="54"/>
    </location>
</feature>
<dbReference type="Gene3D" id="2.60.40.790">
    <property type="match status" value="1"/>
</dbReference>
<dbReference type="InterPro" id="IPR007052">
    <property type="entry name" value="CS_dom"/>
</dbReference>
<dbReference type="GO" id="GO:0051879">
    <property type="term" value="F:Hsp90 protein binding"/>
    <property type="evidence" value="ECO:0007669"/>
    <property type="project" value="InterPro"/>
</dbReference>
<dbReference type="GO" id="GO:0005829">
    <property type="term" value="C:cytosol"/>
    <property type="evidence" value="ECO:0007669"/>
    <property type="project" value="TreeGrafter"/>
</dbReference>
<keyword evidence="5" id="KW-1185">Reference proteome</keyword>
<dbReference type="GO" id="GO:0051131">
    <property type="term" value="P:chaperone-mediated protein complex assembly"/>
    <property type="evidence" value="ECO:0007669"/>
    <property type="project" value="TreeGrafter"/>
</dbReference>
<sequence length="168" mass="18741">MSTKTSAPPVKWSQRKDVVYLSIDVQDAEQPQVKLDSDDKHGKVSFKGKAKSHATGPELHEYSLDLELNGPIDPKQSKISVSGRQVLLCLKKTQEGHWPRLLAQSGKTPANITVDWDRWVDEDEEDEVKGKEPDLAGMQDFSNFDTSQFDVTGDNEDSDDEDLPGLES</sequence>
<feature type="compositionally biased region" description="Polar residues" evidence="2">
    <location>
        <begin position="140"/>
        <end position="150"/>
    </location>
</feature>
<reference evidence="4 5" key="1">
    <citation type="journal article" date="2024" name="Nat. Commun.">
        <title>Phylogenomics reveals the evolutionary origins of lichenization in chlorophyte algae.</title>
        <authorList>
            <person name="Puginier C."/>
            <person name="Libourel C."/>
            <person name="Otte J."/>
            <person name="Skaloud P."/>
            <person name="Haon M."/>
            <person name="Grisel S."/>
            <person name="Petersen M."/>
            <person name="Berrin J.G."/>
            <person name="Delaux P.M."/>
            <person name="Dal Grande F."/>
            <person name="Keller J."/>
        </authorList>
    </citation>
    <scope>NUCLEOTIDE SEQUENCE [LARGE SCALE GENOMIC DNA]</scope>
    <source>
        <strain evidence="4 5">SAG 2043</strain>
    </source>
</reference>
<dbReference type="InterPro" id="IPR045250">
    <property type="entry name" value="p23-like"/>
</dbReference>
<feature type="region of interest" description="Disordered" evidence="2">
    <location>
        <begin position="122"/>
        <end position="168"/>
    </location>
</feature>
<dbReference type="FunFam" id="2.60.40.790:FF:000013">
    <property type="entry name" value="Very-long-chain (3R)-3-hydroxyacyl-CoA dehydratase"/>
    <property type="match status" value="1"/>
</dbReference>
<evidence type="ECO:0000313" key="4">
    <source>
        <dbReference type="EMBL" id="KAK9820424.1"/>
    </source>
</evidence>
<dbReference type="GO" id="GO:0005634">
    <property type="term" value="C:nucleus"/>
    <property type="evidence" value="ECO:0007669"/>
    <property type="project" value="TreeGrafter"/>
</dbReference>